<keyword evidence="2" id="KW-1185">Reference proteome</keyword>
<dbReference type="PANTHER" id="PTHR31006:SF8">
    <property type="entry name" value="F-BOX DOMAIN-CONTAINING PROTEIN-RELATED"/>
    <property type="match status" value="1"/>
</dbReference>
<sequence>MNGVIEADTVELENPCFAPPDAWSPKCQNIRIQSWTPTPNLVPWVQKTLENSRDLKVLDIKGHGNFVKIGEMIHGATISESLKLSDDTNLTDEDFEKIGAMDLFLCSLKITVEAVKKRLEQFLKNGKTTDEFRMYIPQPSPNFDSKKELFPKNWILKRCKREEEDVGEYFGKIVGGFENVHGIQDPREINTRHFGDTIMIYCAIWKKSNDPCIFSRQLLDLEQRDVKRNGKRYERCSLKLCSKSDYQIVKSTKFEFGKLNIYETLSQFIDEKTTIRVEIDSLTIWLTGKKNLTKIDQGWNGEIIEELSEIEQENRFEILQKLLLRFSKNGIIHADTVEIDSLSIPPGVQLKCNCLTLIDVPNSKQWLQKLKSTNFKKLHLALRDREENIGAEISRLKISESANFFKCSDVRDEDLIGVSGSDFRLYDGKISREFVKKMLEIHLKFGKRNDEFKVTLNLEGEDSDFDPFSFIPKNLKIRRIKKDGYTENAFLGNIFGGFENVHGIQDRRRLSIIPYDTRFSINCQIYKKPMAPFEMCPF</sequence>
<dbReference type="Proteomes" id="UP000230233">
    <property type="component" value="Chromosome I"/>
</dbReference>
<dbReference type="AlphaFoldDB" id="A0A2G5VU13"/>
<evidence type="ECO:0000313" key="1">
    <source>
        <dbReference type="EMBL" id="PIC55181.1"/>
    </source>
</evidence>
<gene>
    <name evidence="1" type="primary">Cnig_chr_I.g561</name>
    <name evidence="1" type="ORF">B9Z55_000561</name>
</gene>
<evidence type="ECO:0000313" key="2">
    <source>
        <dbReference type="Proteomes" id="UP000230233"/>
    </source>
</evidence>
<protein>
    <submittedName>
        <fullName evidence="1">Uncharacterized protein</fullName>
    </submittedName>
</protein>
<comment type="caution">
    <text evidence="1">The sequence shown here is derived from an EMBL/GenBank/DDBJ whole genome shotgun (WGS) entry which is preliminary data.</text>
</comment>
<organism evidence="1 2">
    <name type="scientific">Caenorhabditis nigoni</name>
    <dbReference type="NCBI Taxonomy" id="1611254"/>
    <lineage>
        <taxon>Eukaryota</taxon>
        <taxon>Metazoa</taxon>
        <taxon>Ecdysozoa</taxon>
        <taxon>Nematoda</taxon>
        <taxon>Chromadorea</taxon>
        <taxon>Rhabditida</taxon>
        <taxon>Rhabditina</taxon>
        <taxon>Rhabditomorpha</taxon>
        <taxon>Rhabditoidea</taxon>
        <taxon>Rhabditidae</taxon>
        <taxon>Peloderinae</taxon>
        <taxon>Caenorhabditis</taxon>
    </lineage>
</organism>
<dbReference type="InterPro" id="IPR042317">
    <property type="entry name" value="She-1-like"/>
</dbReference>
<reference evidence="2" key="1">
    <citation type="submission" date="2017-10" db="EMBL/GenBank/DDBJ databases">
        <title>Rapid genome shrinkage in a self-fertile nematode reveals novel sperm competition proteins.</title>
        <authorList>
            <person name="Yin D."/>
            <person name="Schwarz E.M."/>
            <person name="Thomas C.G."/>
            <person name="Felde R.L."/>
            <person name="Korf I.F."/>
            <person name="Cutter A.D."/>
            <person name="Schartner C.M."/>
            <person name="Ralston E.J."/>
            <person name="Meyer B.J."/>
            <person name="Haag E.S."/>
        </authorList>
    </citation>
    <scope>NUCLEOTIDE SEQUENCE [LARGE SCALE GENOMIC DNA]</scope>
    <source>
        <strain evidence="2">JU1422</strain>
    </source>
</reference>
<accession>A0A2G5VU13</accession>
<proteinExistence type="predicted"/>
<dbReference type="PANTHER" id="PTHR31006">
    <property type="entry name" value="F-BOX DOMAIN-CONTAINING PROTEIN-RELATED-RELATED"/>
    <property type="match status" value="1"/>
</dbReference>
<name>A0A2G5VU13_9PELO</name>
<dbReference type="OrthoDB" id="10570146at2759"/>
<dbReference type="EMBL" id="PDUG01000001">
    <property type="protein sequence ID" value="PIC55181.1"/>
    <property type="molecule type" value="Genomic_DNA"/>
</dbReference>